<keyword evidence="3" id="KW-1185">Reference proteome</keyword>
<dbReference type="Proteomes" id="UP001551210">
    <property type="component" value="Unassembled WGS sequence"/>
</dbReference>
<dbReference type="RefSeq" id="WP_359205699.1">
    <property type="nucleotide sequence ID" value="NZ_JBEZAM010000008.1"/>
</dbReference>
<feature type="compositionally biased region" description="Polar residues" evidence="1">
    <location>
        <begin position="52"/>
        <end position="63"/>
    </location>
</feature>
<sequence>MTTAPERAARRAQVARLRAKNLSVRQIAEQLGASPAAIQRDIDALKRDTETAPDQDTNTSVSPNIEPPTETPRHQTETENRDTETLKRDTETPLGPCLSVPIDTRLLADLLTLTRNGISPEAAIRHALGHVAHAYRQAWAAGLYPHDVNPVIARHQFAPHRPDPQP</sequence>
<proteinExistence type="predicted"/>
<evidence type="ECO:0000256" key="1">
    <source>
        <dbReference type="SAM" id="MobiDB-lite"/>
    </source>
</evidence>
<name>A0ABV3CT23_STREX</name>
<protein>
    <submittedName>
        <fullName evidence="2">Helix-turn-helix domain-containing protein</fullName>
    </submittedName>
</protein>
<feature type="compositionally biased region" description="Basic and acidic residues" evidence="1">
    <location>
        <begin position="40"/>
        <end position="50"/>
    </location>
</feature>
<dbReference type="Pfam" id="PF13384">
    <property type="entry name" value="HTH_23"/>
    <property type="match status" value="1"/>
</dbReference>
<dbReference type="EMBL" id="JBEZAM010000008">
    <property type="protein sequence ID" value="MEU7293345.1"/>
    <property type="molecule type" value="Genomic_DNA"/>
</dbReference>
<comment type="caution">
    <text evidence="2">The sequence shown here is derived from an EMBL/GenBank/DDBJ whole genome shotgun (WGS) entry which is preliminary data.</text>
</comment>
<feature type="compositionally biased region" description="Basic and acidic residues" evidence="1">
    <location>
        <begin position="71"/>
        <end position="91"/>
    </location>
</feature>
<organism evidence="2 3">
    <name type="scientific">Streptomyces exfoliatus</name>
    <name type="common">Streptomyces hydrogenans</name>
    <dbReference type="NCBI Taxonomy" id="1905"/>
    <lineage>
        <taxon>Bacteria</taxon>
        <taxon>Bacillati</taxon>
        <taxon>Actinomycetota</taxon>
        <taxon>Actinomycetes</taxon>
        <taxon>Kitasatosporales</taxon>
        <taxon>Streptomycetaceae</taxon>
        <taxon>Streptomyces</taxon>
    </lineage>
</organism>
<feature type="region of interest" description="Disordered" evidence="1">
    <location>
        <begin position="30"/>
        <end position="95"/>
    </location>
</feature>
<evidence type="ECO:0000313" key="2">
    <source>
        <dbReference type="EMBL" id="MEU7293345.1"/>
    </source>
</evidence>
<evidence type="ECO:0000313" key="3">
    <source>
        <dbReference type="Proteomes" id="UP001551210"/>
    </source>
</evidence>
<accession>A0ABV3CT23</accession>
<reference evidence="2 3" key="1">
    <citation type="submission" date="2024-06" db="EMBL/GenBank/DDBJ databases">
        <title>The Natural Products Discovery Center: Release of the First 8490 Sequenced Strains for Exploring Actinobacteria Biosynthetic Diversity.</title>
        <authorList>
            <person name="Kalkreuter E."/>
            <person name="Kautsar S.A."/>
            <person name="Yang D."/>
            <person name="Bader C.D."/>
            <person name="Teijaro C.N."/>
            <person name="Fluegel L."/>
            <person name="Davis C.M."/>
            <person name="Simpson J.R."/>
            <person name="Lauterbach L."/>
            <person name="Steele A.D."/>
            <person name="Gui C."/>
            <person name="Meng S."/>
            <person name="Li G."/>
            <person name="Viehrig K."/>
            <person name="Ye F."/>
            <person name="Su P."/>
            <person name="Kiefer A.F."/>
            <person name="Nichols A."/>
            <person name="Cepeda A.J."/>
            <person name="Yan W."/>
            <person name="Fan B."/>
            <person name="Jiang Y."/>
            <person name="Adhikari A."/>
            <person name="Zheng C.-J."/>
            <person name="Schuster L."/>
            <person name="Cowan T.M."/>
            <person name="Smanski M.J."/>
            <person name="Chevrette M.G."/>
            <person name="De Carvalho L.P.S."/>
            <person name="Shen B."/>
        </authorList>
    </citation>
    <scope>NUCLEOTIDE SEQUENCE [LARGE SCALE GENOMIC DNA]</scope>
    <source>
        <strain evidence="2 3">NPDC045705</strain>
    </source>
</reference>
<gene>
    <name evidence="2" type="ORF">AB0A76_09095</name>
</gene>